<evidence type="ECO:0000256" key="1">
    <source>
        <dbReference type="SAM" id="Phobius"/>
    </source>
</evidence>
<evidence type="ECO:0000313" key="8">
    <source>
        <dbReference type="Proteomes" id="UP000321175"/>
    </source>
</evidence>
<keyword evidence="1" id="KW-0472">Membrane</keyword>
<evidence type="ECO:0000313" key="6">
    <source>
        <dbReference type="Proteomes" id="UP000189299"/>
    </source>
</evidence>
<dbReference type="GeneID" id="60999293"/>
<keyword evidence="1" id="KW-0812">Transmembrane</keyword>
<dbReference type="AlphaFoldDB" id="A0A1A6GAZ9"/>
<reference evidence="5 7" key="2">
    <citation type="submission" date="2017-05" db="EMBL/GenBank/DDBJ databases">
        <title>The Genome Sequence of Enterococcus mundtii 6B1_DIV0119.</title>
        <authorList>
            <consortium name="The Broad Institute Genomics Platform"/>
            <consortium name="The Broad Institute Genomic Center for Infectious Diseases"/>
            <person name="Earl A."/>
            <person name="Manson A."/>
            <person name="Schwartman J."/>
            <person name="Gilmore M."/>
            <person name="Abouelleil A."/>
            <person name="Cao P."/>
            <person name="Chapman S."/>
            <person name="Cusick C."/>
            <person name="Shea T."/>
            <person name="Young S."/>
            <person name="Neafsey D."/>
            <person name="Nusbaum C."/>
            <person name="Birren B."/>
        </authorList>
    </citation>
    <scope>NUCLEOTIDE SEQUENCE [LARGE SCALE GENOMIC DNA]</scope>
    <source>
        <strain evidence="5 7">6B1_DIV0119</strain>
    </source>
</reference>
<reference evidence="3 8" key="4">
    <citation type="submission" date="2019-07" db="EMBL/GenBank/DDBJ databases">
        <title>Whole genome shotgun sequence of Enterococcus mundtii NBRC 100490.</title>
        <authorList>
            <person name="Hosoyama A."/>
            <person name="Uohara A."/>
            <person name="Ohji S."/>
            <person name="Ichikawa N."/>
        </authorList>
    </citation>
    <scope>NUCLEOTIDE SEQUENCE [LARGE SCALE GENOMIC DNA]</scope>
    <source>
        <strain evidence="3 8">NBRC 100490</strain>
    </source>
</reference>
<dbReference type="Proteomes" id="UP000321175">
    <property type="component" value="Unassembled WGS sequence"/>
</dbReference>
<evidence type="ECO:0000313" key="2">
    <source>
        <dbReference type="EMBL" id="BBM16227.1"/>
    </source>
</evidence>
<feature type="transmembrane region" description="Helical" evidence="1">
    <location>
        <begin position="7"/>
        <end position="27"/>
    </location>
</feature>
<dbReference type="Proteomes" id="UP000509460">
    <property type="component" value="Chromosome"/>
</dbReference>
<keyword evidence="8" id="KW-1185">Reference proteome</keyword>
<keyword evidence="1" id="KW-1133">Transmembrane helix</keyword>
<reference evidence="4 6" key="1">
    <citation type="submission" date="2016-12" db="EMBL/GenBank/DDBJ databases">
        <authorList>
            <person name="Song W.-J."/>
            <person name="Kurnit D.M."/>
        </authorList>
    </citation>
    <scope>NUCLEOTIDE SEQUENCE [LARGE SCALE GENOMIC DNA]</scope>
    <source>
        <strain evidence="4 6">CGB1038-1_S1</strain>
    </source>
</reference>
<dbReference type="EMBL" id="MSTR01000003">
    <property type="protein sequence ID" value="ONN44086.1"/>
    <property type="molecule type" value="Genomic_DNA"/>
</dbReference>
<protein>
    <submittedName>
        <fullName evidence="4">Uncharacterized protein</fullName>
    </submittedName>
</protein>
<evidence type="ECO:0000313" key="4">
    <source>
        <dbReference type="EMBL" id="ONN44086.1"/>
    </source>
</evidence>
<proteinExistence type="predicted"/>
<evidence type="ECO:0000313" key="5">
    <source>
        <dbReference type="EMBL" id="OTP27260.1"/>
    </source>
</evidence>
<sequence>MKKINSLLNYAMGLLTLVALYQAVIAYPEYGTKLLAITKHPTGYSPTVILTTLTAAAKSGTYLLHTTSSLLKRKKQRKQLLFVLAAAGVVYFLPVITQFIQQFI</sequence>
<evidence type="ECO:0000313" key="7">
    <source>
        <dbReference type="Proteomes" id="UP000195024"/>
    </source>
</evidence>
<feature type="transmembrane region" description="Helical" evidence="1">
    <location>
        <begin position="47"/>
        <end position="68"/>
    </location>
</feature>
<evidence type="ECO:0000313" key="9">
    <source>
        <dbReference type="Proteomes" id="UP000509460"/>
    </source>
</evidence>
<dbReference type="Proteomes" id="UP000195024">
    <property type="component" value="Unassembled WGS sequence"/>
</dbReference>
<dbReference type="EMBL" id="AP019810">
    <property type="protein sequence ID" value="BBM16227.1"/>
    <property type="molecule type" value="Genomic_DNA"/>
</dbReference>
<reference evidence="2 9" key="3">
    <citation type="submission" date="2019-07" db="EMBL/GenBank/DDBJ databases">
        <title>antibiotic susceptibility of plant-derived lactic acid bacteria.</title>
        <authorList>
            <person name="Sugiyama M."/>
            <person name="Noda M."/>
        </authorList>
    </citation>
    <scope>NUCLEOTIDE SEQUENCE [LARGE SCALE GENOMIC DNA]</scope>
    <source>
        <strain evidence="2 9">15-1A</strain>
    </source>
</reference>
<organism evidence="4 6">
    <name type="scientific">Enterococcus mundtii</name>
    <dbReference type="NCBI Taxonomy" id="53346"/>
    <lineage>
        <taxon>Bacteria</taxon>
        <taxon>Bacillati</taxon>
        <taxon>Bacillota</taxon>
        <taxon>Bacilli</taxon>
        <taxon>Lactobacillales</taxon>
        <taxon>Enterococcaceae</taxon>
        <taxon>Enterococcus</taxon>
    </lineage>
</organism>
<dbReference type="Proteomes" id="UP000189299">
    <property type="component" value="Unassembled WGS sequence"/>
</dbReference>
<feature type="transmembrane region" description="Helical" evidence="1">
    <location>
        <begin position="80"/>
        <end position="100"/>
    </location>
</feature>
<dbReference type="EMBL" id="BJWA01000001">
    <property type="protein sequence ID" value="GEL78924.1"/>
    <property type="molecule type" value="Genomic_DNA"/>
</dbReference>
<dbReference type="EMBL" id="NGMS01000001">
    <property type="protein sequence ID" value="OTP27260.1"/>
    <property type="molecule type" value="Genomic_DNA"/>
</dbReference>
<name>A0A1A6GAZ9_ENTMU</name>
<evidence type="ECO:0000313" key="3">
    <source>
        <dbReference type="EMBL" id="GEL78924.1"/>
    </source>
</evidence>
<gene>
    <name evidence="5" type="ORF">A5802_000995</name>
    <name evidence="4" type="ORF">BTN92_04420</name>
    <name evidence="2" type="ORF">EM151A_3067</name>
    <name evidence="3" type="ORF">EMU01_00680</name>
</gene>
<dbReference type="RefSeq" id="WP_010735484.1">
    <property type="nucleotide sequence ID" value="NZ_AP019810.1"/>
</dbReference>
<dbReference type="OrthoDB" id="2191652at2"/>
<accession>A0A1A6GAZ9</accession>